<dbReference type="SMART" id="SM00593">
    <property type="entry name" value="RUN"/>
    <property type="match status" value="1"/>
</dbReference>
<dbReference type="AlphaFoldDB" id="A0A2A2K197"/>
<feature type="compositionally biased region" description="Low complexity" evidence="1">
    <location>
        <begin position="581"/>
        <end position="593"/>
    </location>
</feature>
<dbReference type="EMBL" id="LIAE01009884">
    <property type="protein sequence ID" value="PAV67737.1"/>
    <property type="molecule type" value="Genomic_DNA"/>
</dbReference>
<evidence type="ECO:0000259" key="2">
    <source>
        <dbReference type="PROSITE" id="PS50826"/>
    </source>
</evidence>
<comment type="caution">
    <text evidence="3">The sequence shown here is derived from an EMBL/GenBank/DDBJ whole genome shotgun (WGS) entry which is preliminary data.</text>
</comment>
<keyword evidence="4" id="KW-1185">Reference proteome</keyword>
<gene>
    <name evidence="3" type="ORF">WR25_04242</name>
</gene>
<reference evidence="3 4" key="1">
    <citation type="journal article" date="2017" name="Curr. Biol.">
        <title>Genome architecture and evolution of a unichromosomal asexual nematode.</title>
        <authorList>
            <person name="Fradin H."/>
            <person name="Zegar C."/>
            <person name="Gutwein M."/>
            <person name="Lucas J."/>
            <person name="Kovtun M."/>
            <person name="Corcoran D."/>
            <person name="Baugh L.R."/>
            <person name="Kiontke K."/>
            <person name="Gunsalus K."/>
            <person name="Fitch D.H."/>
            <person name="Piano F."/>
        </authorList>
    </citation>
    <scope>NUCLEOTIDE SEQUENCE [LARGE SCALE GENOMIC DNA]</scope>
    <source>
        <strain evidence="3">PF1309</strain>
    </source>
</reference>
<proteinExistence type="predicted"/>
<evidence type="ECO:0000256" key="1">
    <source>
        <dbReference type="SAM" id="MobiDB-lite"/>
    </source>
</evidence>
<dbReference type="PANTHER" id="PTHR15591">
    <property type="entry name" value="RUN AND SH3 DOMAIN CONTAINING"/>
    <property type="match status" value="1"/>
</dbReference>
<dbReference type="Pfam" id="PF02759">
    <property type="entry name" value="RUN"/>
    <property type="match status" value="1"/>
</dbReference>
<dbReference type="OrthoDB" id="9884296at2759"/>
<protein>
    <recommendedName>
        <fullName evidence="2">RUN domain-containing protein</fullName>
    </recommendedName>
</protein>
<feature type="region of interest" description="Disordered" evidence="1">
    <location>
        <begin position="570"/>
        <end position="605"/>
    </location>
</feature>
<feature type="domain" description="RUN" evidence="2">
    <location>
        <begin position="423"/>
        <end position="553"/>
    </location>
</feature>
<dbReference type="Proteomes" id="UP000218231">
    <property type="component" value="Unassembled WGS sequence"/>
</dbReference>
<accession>A0A2A2K197</accession>
<dbReference type="InterPro" id="IPR037213">
    <property type="entry name" value="Run_dom_sf"/>
</dbReference>
<feature type="compositionally biased region" description="Polar residues" evidence="1">
    <location>
        <begin position="120"/>
        <end position="139"/>
    </location>
</feature>
<name>A0A2A2K197_9BILA</name>
<feature type="region of interest" description="Disordered" evidence="1">
    <location>
        <begin position="101"/>
        <end position="139"/>
    </location>
</feature>
<feature type="region of interest" description="Disordered" evidence="1">
    <location>
        <begin position="170"/>
        <end position="215"/>
    </location>
</feature>
<organism evidence="3 4">
    <name type="scientific">Diploscapter pachys</name>
    <dbReference type="NCBI Taxonomy" id="2018661"/>
    <lineage>
        <taxon>Eukaryota</taxon>
        <taxon>Metazoa</taxon>
        <taxon>Ecdysozoa</taxon>
        <taxon>Nematoda</taxon>
        <taxon>Chromadorea</taxon>
        <taxon>Rhabditida</taxon>
        <taxon>Rhabditina</taxon>
        <taxon>Rhabditomorpha</taxon>
        <taxon>Rhabditoidea</taxon>
        <taxon>Rhabditidae</taxon>
        <taxon>Diploscapter</taxon>
    </lineage>
</organism>
<dbReference type="SUPFAM" id="SSF140741">
    <property type="entry name" value="RUN domain-like"/>
    <property type="match status" value="1"/>
</dbReference>
<evidence type="ECO:0000313" key="4">
    <source>
        <dbReference type="Proteomes" id="UP000218231"/>
    </source>
</evidence>
<dbReference type="InterPro" id="IPR004012">
    <property type="entry name" value="Run_dom"/>
</dbReference>
<dbReference type="STRING" id="2018661.A0A2A2K197"/>
<dbReference type="InterPro" id="IPR047343">
    <property type="entry name" value="RUSC1_2"/>
</dbReference>
<evidence type="ECO:0000313" key="3">
    <source>
        <dbReference type="EMBL" id="PAV67737.1"/>
    </source>
</evidence>
<feature type="compositionally biased region" description="Basic and acidic residues" evidence="1">
    <location>
        <begin position="173"/>
        <end position="184"/>
    </location>
</feature>
<dbReference type="Gene3D" id="1.20.58.900">
    <property type="match status" value="1"/>
</dbReference>
<dbReference type="GO" id="GO:0031410">
    <property type="term" value="C:cytoplasmic vesicle"/>
    <property type="evidence" value="ECO:0007669"/>
    <property type="project" value="TreeGrafter"/>
</dbReference>
<sequence>MVELCGLKMMPEVDDEWPADMDQRVAQLEFAVGDSVLFESFDPSLSTDSLDSNELRERCQVRKDDFQLAFADSGHWQSGINANLTTWGRIRTVEAFDEKTASAPEVQLGGHSEGSPARKSASSYNNRNSEPNHNATRTTSLLANFVDRNSDISARYVDVNDNEVTATAILTQDEQRARSADRWQKPPVSNRSVTGGMSPRSAPVALRNSPRAGPVARRRTFADLQKNTPELDFLALQHEMPNLCESTSMSLSDVIMKVKREGLPRLTSDLDIPIPNILQDDSPDSGIGCSGPLHIEDWASLSVLLPKHVAEACSFFKSNTALLGSSSNCIERSRRSEPCRTCFRVRRRLHPPTWAHSSSSKNFLCDCTASEIVENTQQLINTRTSRSTNRQSLRARELSIVGLPIYAGKRALVEAAVEGVACVARGDGASLLIMALKDIIEDGLNKDSTPWQMIKTVTAPGPATKHVYSIVRTLDSSEKSENSRVDIFFEELLRENSLDCWLCYVVLKENVLSKLYEEGAFLLAAPSAYRSLLWRLVDSLALLTVLDVRDSTNVGTHSLHPATHWSSGASRIASDSRVPKSSSVPARLSSSRLQPPVNIRNARPSRIPLPLNRPSMSRTLSPSRSPIPHSPIASVLADCSGPGYLPVYRGESVRVLSRRGAFARCVRMHPRRSAVSTGLVPIANLMIQ</sequence>
<dbReference type="PROSITE" id="PS50826">
    <property type="entry name" value="RUN"/>
    <property type="match status" value="1"/>
</dbReference>
<dbReference type="PANTHER" id="PTHR15591:SF13">
    <property type="entry name" value="RUN DOMAIN-CONTAINING PROTEIN"/>
    <property type="match status" value="1"/>
</dbReference>